<dbReference type="GeneID" id="54589531"/>
<protein>
    <submittedName>
        <fullName evidence="2">Uncharacterized protein</fullName>
    </submittedName>
</protein>
<name>A0A6A6I4V4_9PLEO</name>
<dbReference type="RefSeq" id="XP_033680385.1">
    <property type="nucleotide sequence ID" value="XM_033836201.1"/>
</dbReference>
<dbReference type="Proteomes" id="UP000800094">
    <property type="component" value="Unassembled WGS sequence"/>
</dbReference>
<gene>
    <name evidence="2" type="ORF">BU26DRAFT_67875</name>
</gene>
<evidence type="ECO:0000313" key="2">
    <source>
        <dbReference type="EMBL" id="KAF2245381.1"/>
    </source>
</evidence>
<dbReference type="AlphaFoldDB" id="A0A6A6I4V4"/>
<dbReference type="EMBL" id="ML987200">
    <property type="protein sequence ID" value="KAF2245381.1"/>
    <property type="molecule type" value="Genomic_DNA"/>
</dbReference>
<feature type="compositionally biased region" description="Basic residues" evidence="1">
    <location>
        <begin position="18"/>
        <end position="27"/>
    </location>
</feature>
<evidence type="ECO:0000313" key="3">
    <source>
        <dbReference type="Proteomes" id="UP000800094"/>
    </source>
</evidence>
<dbReference type="OrthoDB" id="3800698at2759"/>
<organism evidence="2 3">
    <name type="scientific">Trematosphaeria pertusa</name>
    <dbReference type="NCBI Taxonomy" id="390896"/>
    <lineage>
        <taxon>Eukaryota</taxon>
        <taxon>Fungi</taxon>
        <taxon>Dikarya</taxon>
        <taxon>Ascomycota</taxon>
        <taxon>Pezizomycotina</taxon>
        <taxon>Dothideomycetes</taxon>
        <taxon>Pleosporomycetidae</taxon>
        <taxon>Pleosporales</taxon>
        <taxon>Massarineae</taxon>
        <taxon>Trematosphaeriaceae</taxon>
        <taxon>Trematosphaeria</taxon>
    </lineage>
</organism>
<reference evidence="2" key="1">
    <citation type="journal article" date="2020" name="Stud. Mycol.">
        <title>101 Dothideomycetes genomes: a test case for predicting lifestyles and emergence of pathogens.</title>
        <authorList>
            <person name="Haridas S."/>
            <person name="Albert R."/>
            <person name="Binder M."/>
            <person name="Bloem J."/>
            <person name="Labutti K."/>
            <person name="Salamov A."/>
            <person name="Andreopoulos B."/>
            <person name="Baker S."/>
            <person name="Barry K."/>
            <person name="Bills G."/>
            <person name="Bluhm B."/>
            <person name="Cannon C."/>
            <person name="Castanera R."/>
            <person name="Culley D."/>
            <person name="Daum C."/>
            <person name="Ezra D."/>
            <person name="Gonzalez J."/>
            <person name="Henrissat B."/>
            <person name="Kuo A."/>
            <person name="Liang C."/>
            <person name="Lipzen A."/>
            <person name="Lutzoni F."/>
            <person name="Magnuson J."/>
            <person name="Mondo S."/>
            <person name="Nolan M."/>
            <person name="Ohm R."/>
            <person name="Pangilinan J."/>
            <person name="Park H.-J."/>
            <person name="Ramirez L."/>
            <person name="Alfaro M."/>
            <person name="Sun H."/>
            <person name="Tritt A."/>
            <person name="Yoshinaga Y."/>
            <person name="Zwiers L.-H."/>
            <person name="Turgeon B."/>
            <person name="Goodwin S."/>
            <person name="Spatafora J."/>
            <person name="Crous P."/>
            <person name="Grigoriev I."/>
        </authorList>
    </citation>
    <scope>NUCLEOTIDE SEQUENCE</scope>
    <source>
        <strain evidence="2">CBS 122368</strain>
    </source>
</reference>
<feature type="compositionally biased region" description="Basic and acidic residues" evidence="1">
    <location>
        <begin position="1"/>
        <end position="17"/>
    </location>
</feature>
<accession>A0A6A6I4V4</accession>
<evidence type="ECO:0000256" key="1">
    <source>
        <dbReference type="SAM" id="MobiDB-lite"/>
    </source>
</evidence>
<proteinExistence type="predicted"/>
<keyword evidence="3" id="KW-1185">Reference proteome</keyword>
<sequence>MPAARQDEEGGEGDQHQPAKRKVRRRAPKDTCTPVTDFSFRNWTPPVLRGWNKKLTTYFVGDLAAGVPRANFPQGADKGPLTCAIEYVLDHPAWNWLELSDIEWFIPLKGFHRHALRLVPNGPNPDAQAHTRHENALKGYRERILRARSGAQ</sequence>
<feature type="region of interest" description="Disordered" evidence="1">
    <location>
        <begin position="1"/>
        <end position="31"/>
    </location>
</feature>